<dbReference type="GO" id="GO:0004674">
    <property type="term" value="F:protein serine/threonine kinase activity"/>
    <property type="evidence" value="ECO:0007669"/>
    <property type="project" value="UniProtKB-KW"/>
</dbReference>
<evidence type="ECO:0000259" key="12">
    <source>
        <dbReference type="PROSITE" id="PS50011"/>
    </source>
</evidence>
<dbReference type="PANTHER" id="PTHR44329">
    <property type="entry name" value="SERINE/THREONINE-PROTEIN KINASE TNNI3K-RELATED"/>
    <property type="match status" value="1"/>
</dbReference>
<dbReference type="Proteomes" id="UP001233172">
    <property type="component" value="Unassembled WGS sequence"/>
</dbReference>
<evidence type="ECO:0000313" key="14">
    <source>
        <dbReference type="Proteomes" id="UP001233172"/>
    </source>
</evidence>
<organism evidence="13 14">
    <name type="scientific">Biomphalaria pfeifferi</name>
    <name type="common">Bloodfluke planorb</name>
    <name type="synonym">Freshwater snail</name>
    <dbReference type="NCBI Taxonomy" id="112525"/>
    <lineage>
        <taxon>Eukaryota</taxon>
        <taxon>Metazoa</taxon>
        <taxon>Spiralia</taxon>
        <taxon>Lophotrochozoa</taxon>
        <taxon>Mollusca</taxon>
        <taxon>Gastropoda</taxon>
        <taxon>Heterobranchia</taxon>
        <taxon>Euthyneura</taxon>
        <taxon>Panpulmonata</taxon>
        <taxon>Hygrophila</taxon>
        <taxon>Lymnaeoidea</taxon>
        <taxon>Planorbidae</taxon>
        <taxon>Biomphalaria</taxon>
    </lineage>
</organism>
<dbReference type="SMART" id="SM00220">
    <property type="entry name" value="S_TKc"/>
    <property type="match status" value="1"/>
</dbReference>
<protein>
    <recommendedName>
        <fullName evidence="1">non-specific serine/threonine protein kinase</fullName>
        <ecNumber evidence="1">2.7.11.1</ecNumber>
    </recommendedName>
</protein>
<dbReference type="Pfam" id="PF00069">
    <property type="entry name" value="Pkinase"/>
    <property type="match status" value="1"/>
</dbReference>
<comment type="similarity">
    <text evidence="10">Belongs to the protein kinase superfamily.</text>
</comment>
<evidence type="ECO:0000256" key="8">
    <source>
        <dbReference type="ARBA" id="ARBA00048679"/>
    </source>
</evidence>
<dbReference type="InterPro" id="IPR051681">
    <property type="entry name" value="Ser/Thr_Kinases-Pseudokinases"/>
</dbReference>
<dbReference type="InterPro" id="IPR011009">
    <property type="entry name" value="Kinase-like_dom_sf"/>
</dbReference>
<dbReference type="InterPro" id="IPR017441">
    <property type="entry name" value="Protein_kinase_ATP_BS"/>
</dbReference>
<keyword evidence="14" id="KW-1185">Reference proteome</keyword>
<dbReference type="EC" id="2.7.11.1" evidence="1"/>
<dbReference type="InterPro" id="IPR000719">
    <property type="entry name" value="Prot_kinase_dom"/>
</dbReference>
<feature type="region of interest" description="Disordered" evidence="11">
    <location>
        <begin position="92"/>
        <end position="121"/>
    </location>
</feature>
<dbReference type="AlphaFoldDB" id="A0AAD8C5M4"/>
<dbReference type="Gene3D" id="1.10.510.10">
    <property type="entry name" value="Transferase(Phosphotransferase) domain 1"/>
    <property type="match status" value="1"/>
</dbReference>
<keyword evidence="2 10" id="KW-0723">Serine/threonine-protein kinase</keyword>
<evidence type="ECO:0000256" key="11">
    <source>
        <dbReference type="SAM" id="MobiDB-lite"/>
    </source>
</evidence>
<gene>
    <name evidence="13" type="ORF">Bpfe_004488</name>
</gene>
<comment type="catalytic activity">
    <reaction evidence="7">
        <text>L-threonyl-[protein] + ATP = O-phospho-L-threonyl-[protein] + ADP + H(+)</text>
        <dbReference type="Rhea" id="RHEA:46608"/>
        <dbReference type="Rhea" id="RHEA-COMP:11060"/>
        <dbReference type="Rhea" id="RHEA-COMP:11605"/>
        <dbReference type="ChEBI" id="CHEBI:15378"/>
        <dbReference type="ChEBI" id="CHEBI:30013"/>
        <dbReference type="ChEBI" id="CHEBI:30616"/>
        <dbReference type="ChEBI" id="CHEBI:61977"/>
        <dbReference type="ChEBI" id="CHEBI:456216"/>
        <dbReference type="EC" id="2.7.11.1"/>
    </reaction>
</comment>
<keyword evidence="4 9" id="KW-0547">Nucleotide-binding</keyword>
<name>A0AAD8C5M4_BIOPF</name>
<keyword evidence="3" id="KW-0808">Transferase</keyword>
<dbReference type="GO" id="GO:0005524">
    <property type="term" value="F:ATP binding"/>
    <property type="evidence" value="ECO:0007669"/>
    <property type="project" value="UniProtKB-UniRule"/>
</dbReference>
<evidence type="ECO:0000256" key="9">
    <source>
        <dbReference type="PROSITE-ProRule" id="PRU10141"/>
    </source>
</evidence>
<evidence type="ECO:0000256" key="6">
    <source>
        <dbReference type="ARBA" id="ARBA00022840"/>
    </source>
</evidence>
<evidence type="ECO:0000256" key="2">
    <source>
        <dbReference type="ARBA" id="ARBA00022527"/>
    </source>
</evidence>
<feature type="domain" description="Protein kinase" evidence="12">
    <location>
        <begin position="177"/>
        <end position="452"/>
    </location>
</feature>
<evidence type="ECO:0000256" key="4">
    <source>
        <dbReference type="ARBA" id="ARBA00022741"/>
    </source>
</evidence>
<dbReference type="PANTHER" id="PTHR44329:SF285">
    <property type="entry name" value="V-MOS MOLONEY MURINE SARCOMA VIRAL ONCO HOMOLOG"/>
    <property type="match status" value="1"/>
</dbReference>
<evidence type="ECO:0000313" key="13">
    <source>
        <dbReference type="EMBL" id="KAK0066367.1"/>
    </source>
</evidence>
<sequence length="457" mass="51775">MLSDNSPDLLRHVLIKRLSLATIDNPPLPEVIAHRCRTVYDSQAEWSLNSEIEEESIDHSNGNFLSDFPSFSTPAHLFASTQHQVPAFHDNRRYFSSADPPRNPEPVIRSKPWPCPSSPLSASQRSSVPVVLEDPLQSCNQQHYQSIFKRRRSSSGVLRYTPNMAPSPKPLIRRCDIIFGSIIGKGAFGQVYKGLLHGRPVAIKVVQKRRGSGIHREILQAERLAFSMNLRHENIVNVLGVNMCEGSRGDALIVMELVSTRTLQSVLDDVNRDISLMDRLRFASEIARAIDYLHVNNVVHLDVKPRNVLMTEDDRCKLADFGSLTQTCSGAPKEDVEYTQLLGTLAYRAPELMNRCYPSNKADIYSLGITLWQLVSRETPHIGANPHWLIYQVVKANKRPPDHYTGDDVVEIKYKELYTQCWDSEPMARPSATEVLQCLANLKNISWQRDWIEKQAD</sequence>
<comment type="catalytic activity">
    <reaction evidence="8">
        <text>L-seryl-[protein] + ATP = O-phospho-L-seryl-[protein] + ADP + H(+)</text>
        <dbReference type="Rhea" id="RHEA:17989"/>
        <dbReference type="Rhea" id="RHEA-COMP:9863"/>
        <dbReference type="Rhea" id="RHEA-COMP:11604"/>
        <dbReference type="ChEBI" id="CHEBI:15378"/>
        <dbReference type="ChEBI" id="CHEBI:29999"/>
        <dbReference type="ChEBI" id="CHEBI:30616"/>
        <dbReference type="ChEBI" id="CHEBI:83421"/>
        <dbReference type="ChEBI" id="CHEBI:456216"/>
        <dbReference type="EC" id="2.7.11.1"/>
    </reaction>
</comment>
<dbReference type="PROSITE" id="PS00107">
    <property type="entry name" value="PROTEIN_KINASE_ATP"/>
    <property type="match status" value="1"/>
</dbReference>
<dbReference type="PROSITE" id="PS00108">
    <property type="entry name" value="PROTEIN_KINASE_ST"/>
    <property type="match status" value="1"/>
</dbReference>
<feature type="binding site" evidence="9">
    <location>
        <position position="204"/>
    </location>
    <ligand>
        <name>ATP</name>
        <dbReference type="ChEBI" id="CHEBI:30616"/>
    </ligand>
</feature>
<evidence type="ECO:0000256" key="1">
    <source>
        <dbReference type="ARBA" id="ARBA00012513"/>
    </source>
</evidence>
<evidence type="ECO:0000256" key="5">
    <source>
        <dbReference type="ARBA" id="ARBA00022777"/>
    </source>
</evidence>
<accession>A0AAD8C5M4</accession>
<proteinExistence type="inferred from homology"/>
<evidence type="ECO:0000256" key="7">
    <source>
        <dbReference type="ARBA" id="ARBA00047899"/>
    </source>
</evidence>
<reference evidence="13" key="1">
    <citation type="journal article" date="2023" name="PLoS Negl. Trop. Dis.">
        <title>A genome sequence for Biomphalaria pfeifferi, the major vector snail for the human-infecting parasite Schistosoma mansoni.</title>
        <authorList>
            <person name="Bu L."/>
            <person name="Lu L."/>
            <person name="Laidemitt M.R."/>
            <person name="Zhang S.M."/>
            <person name="Mutuku M."/>
            <person name="Mkoji G."/>
            <person name="Steinauer M."/>
            <person name="Loker E.S."/>
        </authorList>
    </citation>
    <scope>NUCLEOTIDE SEQUENCE</scope>
    <source>
        <strain evidence="13">KasaAsao</strain>
    </source>
</reference>
<reference evidence="13" key="2">
    <citation type="submission" date="2023-04" db="EMBL/GenBank/DDBJ databases">
        <authorList>
            <person name="Bu L."/>
            <person name="Lu L."/>
            <person name="Laidemitt M.R."/>
            <person name="Zhang S.M."/>
            <person name="Mutuku M."/>
            <person name="Mkoji G."/>
            <person name="Steinauer M."/>
            <person name="Loker E.S."/>
        </authorList>
    </citation>
    <scope>NUCLEOTIDE SEQUENCE</scope>
    <source>
        <strain evidence="13">KasaAsao</strain>
        <tissue evidence="13">Whole Snail</tissue>
    </source>
</reference>
<evidence type="ECO:0000256" key="3">
    <source>
        <dbReference type="ARBA" id="ARBA00022679"/>
    </source>
</evidence>
<comment type="caution">
    <text evidence="13">The sequence shown here is derived from an EMBL/GenBank/DDBJ whole genome shotgun (WGS) entry which is preliminary data.</text>
</comment>
<dbReference type="PROSITE" id="PS50011">
    <property type="entry name" value="PROTEIN_KINASE_DOM"/>
    <property type="match status" value="1"/>
</dbReference>
<keyword evidence="6 9" id="KW-0067">ATP-binding</keyword>
<dbReference type="SUPFAM" id="SSF56112">
    <property type="entry name" value="Protein kinase-like (PK-like)"/>
    <property type="match status" value="1"/>
</dbReference>
<evidence type="ECO:0000256" key="10">
    <source>
        <dbReference type="RuleBase" id="RU000304"/>
    </source>
</evidence>
<keyword evidence="5 13" id="KW-0418">Kinase</keyword>
<dbReference type="InterPro" id="IPR008271">
    <property type="entry name" value="Ser/Thr_kinase_AS"/>
</dbReference>
<dbReference type="EMBL" id="JASAOG010000011">
    <property type="protein sequence ID" value="KAK0066367.1"/>
    <property type="molecule type" value="Genomic_DNA"/>
</dbReference>